<proteinExistence type="predicted"/>
<keyword evidence="1" id="KW-1133">Transmembrane helix</keyword>
<organism evidence="2 3">
    <name type="scientific">Macrophomina phaseolina</name>
    <dbReference type="NCBI Taxonomy" id="35725"/>
    <lineage>
        <taxon>Eukaryota</taxon>
        <taxon>Fungi</taxon>
        <taxon>Dikarya</taxon>
        <taxon>Ascomycota</taxon>
        <taxon>Pezizomycotina</taxon>
        <taxon>Dothideomycetes</taxon>
        <taxon>Dothideomycetes incertae sedis</taxon>
        <taxon>Botryosphaeriales</taxon>
        <taxon>Botryosphaeriaceae</taxon>
        <taxon>Macrophomina</taxon>
    </lineage>
</organism>
<evidence type="ECO:0008006" key="4">
    <source>
        <dbReference type="Google" id="ProtNLM"/>
    </source>
</evidence>
<evidence type="ECO:0000256" key="1">
    <source>
        <dbReference type="SAM" id="Phobius"/>
    </source>
</evidence>
<reference evidence="2 3" key="1">
    <citation type="journal article" date="2021" name="Nat. Commun.">
        <title>Genetic determinants of endophytism in the Arabidopsis root mycobiome.</title>
        <authorList>
            <person name="Mesny F."/>
            <person name="Miyauchi S."/>
            <person name="Thiergart T."/>
            <person name="Pickel B."/>
            <person name="Atanasova L."/>
            <person name="Karlsson M."/>
            <person name="Huettel B."/>
            <person name="Barry K.W."/>
            <person name="Haridas S."/>
            <person name="Chen C."/>
            <person name="Bauer D."/>
            <person name="Andreopoulos W."/>
            <person name="Pangilinan J."/>
            <person name="LaButti K."/>
            <person name="Riley R."/>
            <person name="Lipzen A."/>
            <person name="Clum A."/>
            <person name="Drula E."/>
            <person name="Henrissat B."/>
            <person name="Kohler A."/>
            <person name="Grigoriev I.V."/>
            <person name="Martin F.M."/>
            <person name="Hacquard S."/>
        </authorList>
    </citation>
    <scope>NUCLEOTIDE SEQUENCE [LARGE SCALE GENOMIC DNA]</scope>
    <source>
        <strain evidence="2 3">MPI-SDFR-AT-0080</strain>
    </source>
</reference>
<accession>A0ABQ8FVW9</accession>
<dbReference type="Proteomes" id="UP000774617">
    <property type="component" value="Unassembled WGS sequence"/>
</dbReference>
<dbReference type="EMBL" id="JAGTJR010000045">
    <property type="protein sequence ID" value="KAH7030188.1"/>
    <property type="molecule type" value="Genomic_DNA"/>
</dbReference>
<protein>
    <recommendedName>
        <fullName evidence="4">Transmembrane protein</fullName>
    </recommendedName>
</protein>
<sequence>MLIPSFVLDQVLIDFRISSSTSHGGRTQAHGRFCPVFTLNRPPSPGSLNLVMWRRFRASDSSLSSAFFFASRSASFSSSRTRLNPLVSYFFLSSSSYVFSLATGACSGSTSPQIFDVFTLTSFFNGFVSLIHLFSFLHLLMAFFNGSFLRGFHYPHQRIQDPTWRLYVPI</sequence>
<name>A0ABQ8FVW9_9PEZI</name>
<feature type="transmembrane region" description="Helical" evidence="1">
    <location>
        <begin position="123"/>
        <end position="144"/>
    </location>
</feature>
<keyword evidence="1" id="KW-0812">Transmembrane</keyword>
<evidence type="ECO:0000313" key="3">
    <source>
        <dbReference type="Proteomes" id="UP000774617"/>
    </source>
</evidence>
<comment type="caution">
    <text evidence="2">The sequence shown here is derived from an EMBL/GenBank/DDBJ whole genome shotgun (WGS) entry which is preliminary data.</text>
</comment>
<keyword evidence="1" id="KW-0472">Membrane</keyword>
<gene>
    <name evidence="2" type="ORF">B0J12DRAFT_321054</name>
</gene>
<evidence type="ECO:0000313" key="2">
    <source>
        <dbReference type="EMBL" id="KAH7030188.1"/>
    </source>
</evidence>
<keyword evidence="3" id="KW-1185">Reference proteome</keyword>